<evidence type="ECO:0000313" key="8">
    <source>
        <dbReference type="Proteomes" id="UP000187735"/>
    </source>
</evidence>
<proteinExistence type="predicted"/>
<evidence type="ECO:0000256" key="2">
    <source>
        <dbReference type="ARBA" id="ARBA00022723"/>
    </source>
</evidence>
<keyword evidence="2 4" id="KW-0479">Metal-binding</keyword>
<evidence type="ECO:0000313" key="7">
    <source>
        <dbReference type="EMBL" id="APZ93145.1"/>
    </source>
</evidence>
<accession>A0A1P8WGG4</accession>
<evidence type="ECO:0000256" key="1">
    <source>
        <dbReference type="ARBA" id="ARBA00022617"/>
    </source>
</evidence>
<dbReference type="GO" id="GO:0046872">
    <property type="term" value="F:metal ion binding"/>
    <property type="evidence" value="ECO:0007669"/>
    <property type="project" value="UniProtKB-KW"/>
</dbReference>
<feature type="chain" id="PRO_5013043491" evidence="5">
    <location>
        <begin position="31"/>
        <end position="790"/>
    </location>
</feature>
<dbReference type="InterPro" id="IPR011429">
    <property type="entry name" value="Cyt_c_Planctomycete-type"/>
</dbReference>
<gene>
    <name evidence="7" type="ORF">Fuma_02761</name>
</gene>
<dbReference type="Pfam" id="PF07583">
    <property type="entry name" value="PSCyt2"/>
    <property type="match status" value="1"/>
</dbReference>
<dbReference type="PROSITE" id="PS51007">
    <property type="entry name" value="CYTC"/>
    <property type="match status" value="1"/>
</dbReference>
<evidence type="ECO:0000256" key="3">
    <source>
        <dbReference type="ARBA" id="ARBA00023004"/>
    </source>
</evidence>
<organism evidence="7 8">
    <name type="scientific">Fuerstiella marisgermanici</name>
    <dbReference type="NCBI Taxonomy" id="1891926"/>
    <lineage>
        <taxon>Bacteria</taxon>
        <taxon>Pseudomonadati</taxon>
        <taxon>Planctomycetota</taxon>
        <taxon>Planctomycetia</taxon>
        <taxon>Planctomycetales</taxon>
        <taxon>Planctomycetaceae</taxon>
        <taxon>Fuerstiella</taxon>
    </lineage>
</organism>
<keyword evidence="8" id="KW-1185">Reference proteome</keyword>
<dbReference type="Pfam" id="PF07635">
    <property type="entry name" value="PSCyt1"/>
    <property type="match status" value="1"/>
</dbReference>
<protein>
    <submittedName>
        <fullName evidence="7">Planctomycete cytochrome C</fullName>
    </submittedName>
</protein>
<dbReference type="KEGG" id="fmr:Fuma_02761"/>
<evidence type="ECO:0000256" key="4">
    <source>
        <dbReference type="PROSITE-ProRule" id="PRU00433"/>
    </source>
</evidence>
<dbReference type="AlphaFoldDB" id="A0A1P8WGG4"/>
<dbReference type="EMBL" id="CP017641">
    <property type="protein sequence ID" value="APZ93145.1"/>
    <property type="molecule type" value="Genomic_DNA"/>
</dbReference>
<feature type="domain" description="Cytochrome c" evidence="6">
    <location>
        <begin position="27"/>
        <end position="130"/>
    </location>
</feature>
<feature type="signal peptide" evidence="5">
    <location>
        <begin position="1"/>
        <end position="30"/>
    </location>
</feature>
<dbReference type="GO" id="GO:0020037">
    <property type="term" value="F:heme binding"/>
    <property type="evidence" value="ECO:0007669"/>
    <property type="project" value="InterPro"/>
</dbReference>
<sequence precursor="true">MIFSMRRFGRACFHGSLLLFALSLVPAEIAAQQLSYNRDVRPILAENCFSCHGFDHATREAGLRLDTREGAVAALESGNIGVVPGKPDDSELVRRILSDDDDLLMPPPHSGKHLSPEQKNILIEWIAQEANYQPHWAFIPPQKVEPPAADSDVTSIKNPIDAFIQERLQREGLSPSPLADPMTLIRRLSLDLTGLPPTVPEVDDFAAAFDANPDLAYSQLTERLLQSAAYGERWGRWWLDQARYADSNGYSIDAPRSIWKYRDWVVDSLNQDLPFDRFTVEQLAGDLLPNAAVPQLVATGFHRNTQINQEGGIDPEQYRIDSVFDRVATTGTVWLGLSIGCAQCHDHKFDPITQREYYQFFAFLNNQDEPSLTVYDPEIDVAALRKERKQLQSALRTRVDGASDQLDAWESQLGPDERKALSKDIQKALSTKKAKRNTKQLLQLFGLGPGQADQEFLSQQQRLAEIERALASGVSTLVMKERTEPRKTTVFIKGDFTRPAEEVTSGTPAVLPALSTDSDRATRLDLANWIVSAENPLTARVIVNRVWQQYFGRGLVETENDFGLQGTTPSHPELLDWLAVNFVEQGWSLKALHRTIVTSHTYQQSSRTRSDLQAKDPDNILLARQRRLRLDAEIVRDVALSVSGLLSRKMGGPPVYPPIPEGVMGQGQVKRSWTVSVGEDRYRRGLYTFVYRATPPPSLSVFDAPDGLSTCTRRNRSNTPLQALTLMNDANFFEFAKSLADVIQRDGIETAFRRCTSRFPRQEERKVLEGLSPLNAARTLLNLDETYTRE</sequence>
<dbReference type="Proteomes" id="UP000187735">
    <property type="component" value="Chromosome"/>
</dbReference>
<dbReference type="InterPro" id="IPR036909">
    <property type="entry name" value="Cyt_c-like_dom_sf"/>
</dbReference>
<dbReference type="PANTHER" id="PTHR35889:SF3">
    <property type="entry name" value="F-BOX DOMAIN-CONTAINING PROTEIN"/>
    <property type="match status" value="1"/>
</dbReference>
<dbReference type="InterPro" id="IPR011444">
    <property type="entry name" value="DUF1549"/>
</dbReference>
<dbReference type="STRING" id="1891926.Fuma_02761"/>
<reference evidence="7 8" key="1">
    <citation type="journal article" date="2016" name="Front. Microbiol.">
        <title>Fuerstia marisgermanicae gen. nov., sp. nov., an Unusual Member of the Phylum Planctomycetes from the German Wadden Sea.</title>
        <authorList>
            <person name="Kohn T."/>
            <person name="Heuer A."/>
            <person name="Jogler M."/>
            <person name="Vollmers J."/>
            <person name="Boedeker C."/>
            <person name="Bunk B."/>
            <person name="Rast P."/>
            <person name="Borchert D."/>
            <person name="Glockner I."/>
            <person name="Freese H.M."/>
            <person name="Klenk H.P."/>
            <person name="Overmann J."/>
            <person name="Kaster A.K."/>
            <person name="Rohde M."/>
            <person name="Wiegand S."/>
            <person name="Jogler C."/>
        </authorList>
    </citation>
    <scope>NUCLEOTIDE SEQUENCE [LARGE SCALE GENOMIC DNA]</scope>
    <source>
        <strain evidence="7 8">NH11</strain>
    </source>
</reference>
<keyword evidence="5" id="KW-0732">Signal</keyword>
<dbReference type="SUPFAM" id="SSF46626">
    <property type="entry name" value="Cytochrome c"/>
    <property type="match status" value="1"/>
</dbReference>
<dbReference type="GO" id="GO:0009055">
    <property type="term" value="F:electron transfer activity"/>
    <property type="evidence" value="ECO:0007669"/>
    <property type="project" value="InterPro"/>
</dbReference>
<dbReference type="RefSeq" id="WP_218922436.1">
    <property type="nucleotide sequence ID" value="NZ_CP017641.1"/>
</dbReference>
<dbReference type="Pfam" id="PF07587">
    <property type="entry name" value="PSD1"/>
    <property type="match status" value="1"/>
</dbReference>
<keyword evidence="1 4" id="KW-0349">Heme</keyword>
<dbReference type="InterPro" id="IPR022655">
    <property type="entry name" value="DUF1553"/>
</dbReference>
<evidence type="ECO:0000259" key="6">
    <source>
        <dbReference type="PROSITE" id="PS51007"/>
    </source>
</evidence>
<dbReference type="PANTHER" id="PTHR35889">
    <property type="entry name" value="CYCLOINULO-OLIGOSACCHARIDE FRUCTANOTRANSFERASE-RELATED"/>
    <property type="match status" value="1"/>
</dbReference>
<dbReference type="InterPro" id="IPR009056">
    <property type="entry name" value="Cyt_c-like_dom"/>
</dbReference>
<keyword evidence="3 4" id="KW-0408">Iron</keyword>
<evidence type="ECO:0000256" key="5">
    <source>
        <dbReference type="SAM" id="SignalP"/>
    </source>
</evidence>
<name>A0A1P8WGG4_9PLAN</name>